<evidence type="ECO:0000313" key="2">
    <source>
        <dbReference type="EMBL" id="KKP44398.1"/>
    </source>
</evidence>
<evidence type="ECO:0000313" key="3">
    <source>
        <dbReference type="Proteomes" id="UP000034302"/>
    </source>
</evidence>
<evidence type="ECO:0000256" key="1">
    <source>
        <dbReference type="SAM" id="Phobius"/>
    </source>
</evidence>
<keyword evidence="1" id="KW-1133">Transmembrane helix</keyword>
<reference evidence="2 3" key="1">
    <citation type="journal article" date="2015" name="Nature">
        <title>rRNA introns, odd ribosomes, and small enigmatic genomes across a large radiation of phyla.</title>
        <authorList>
            <person name="Brown C.T."/>
            <person name="Hug L.A."/>
            <person name="Thomas B.C."/>
            <person name="Sharon I."/>
            <person name="Castelle C.J."/>
            <person name="Singh A."/>
            <person name="Wilkins M.J."/>
            <person name="Williams K.H."/>
            <person name="Banfield J.F."/>
        </authorList>
    </citation>
    <scope>NUCLEOTIDE SEQUENCE [LARGE SCALE GENOMIC DNA]</scope>
</reference>
<comment type="caution">
    <text evidence="2">The sequence shown here is derived from an EMBL/GenBank/DDBJ whole genome shotgun (WGS) entry which is preliminary data.</text>
</comment>
<sequence length="192" mass="22461">MKITISPSILVKRILIIALSFLLLLILIWFGYSLFSMNSSNPTFVPFVDIRKDALATKVQYESVEIDGKRITYKFEIIPLEVSKDESNYIITGVAKNYFERYEDIEDTRFVYSLPKGIGEFDFSSLEWGQPILLTTQYRVEKDFKYFIEYSWCILTNGYYKLIGSKERSTDGFCPVERDINRWSVEVLDVTE</sequence>
<protein>
    <submittedName>
        <fullName evidence="2">Uncharacterized protein</fullName>
    </submittedName>
</protein>
<keyword evidence="1" id="KW-0472">Membrane</keyword>
<proteinExistence type="predicted"/>
<accession>A0A0F9ZJL6</accession>
<dbReference type="Proteomes" id="UP000034302">
    <property type="component" value="Unassembled WGS sequence"/>
</dbReference>
<feature type="transmembrane region" description="Helical" evidence="1">
    <location>
        <begin position="14"/>
        <end position="35"/>
    </location>
</feature>
<dbReference type="EMBL" id="LBOV01000003">
    <property type="protein sequence ID" value="KKP44398.1"/>
    <property type="molecule type" value="Genomic_DNA"/>
</dbReference>
<organism evidence="2 3">
    <name type="scientific">candidate division WS6 bacterium GW2011_GWC1_33_20</name>
    <dbReference type="NCBI Taxonomy" id="1619089"/>
    <lineage>
        <taxon>Bacteria</taxon>
        <taxon>Candidatus Dojkabacteria</taxon>
    </lineage>
</organism>
<gene>
    <name evidence="2" type="ORF">UR34_C0003G0024</name>
</gene>
<name>A0A0F9ZJL6_9BACT</name>
<dbReference type="AlphaFoldDB" id="A0A0F9ZJL6"/>
<keyword evidence="1" id="KW-0812">Transmembrane</keyword>